<dbReference type="RefSeq" id="WP_208605038.1">
    <property type="nucleotide sequence ID" value="NZ_CAWNAG010000002.1"/>
</dbReference>
<reference evidence="1 2" key="1">
    <citation type="submission" date="2016-09" db="EMBL/GenBank/DDBJ databases">
        <title>Xenorhabdus thuongxuanensis sp. nov. and Xenorhabdus eapokensis sp. nov., isolated from Steinernema species.</title>
        <authorList>
            <person name="Kaempfer P."/>
            <person name="Tobias N.J."/>
            <person name="Phan Ke L."/>
            <person name="Bode H.B."/>
            <person name="Glaeser S.P."/>
        </authorList>
    </citation>
    <scope>NUCLEOTIDE SEQUENCE [LARGE SCALE GENOMIC DNA]</scope>
    <source>
        <strain evidence="1 2">DL20</strain>
    </source>
</reference>
<comment type="caution">
    <text evidence="1">The sequence shown here is derived from an EMBL/GenBank/DDBJ whole genome shotgun (WGS) entry which is preliminary data.</text>
</comment>
<protein>
    <submittedName>
        <fullName evidence="1">Replication initiation protein</fullName>
    </submittedName>
</protein>
<organism evidence="1 2">
    <name type="scientific">Xenorhabdus eapokensis</name>
    <dbReference type="NCBI Taxonomy" id="1873482"/>
    <lineage>
        <taxon>Bacteria</taxon>
        <taxon>Pseudomonadati</taxon>
        <taxon>Pseudomonadota</taxon>
        <taxon>Gammaproteobacteria</taxon>
        <taxon>Enterobacterales</taxon>
        <taxon>Morganellaceae</taxon>
        <taxon>Xenorhabdus</taxon>
    </lineage>
</organism>
<keyword evidence="2" id="KW-1185">Reference proteome</keyword>
<evidence type="ECO:0000313" key="2">
    <source>
        <dbReference type="Proteomes" id="UP000186268"/>
    </source>
</evidence>
<proteinExistence type="predicted"/>
<sequence>MMTDRSVFIDYLAFSAPLSCMKDVHTFQEKGHEWRKYQPLPSYKNHKYNAMLDFNIL</sequence>
<dbReference type="AlphaFoldDB" id="A0A1Q5TSX4"/>
<name>A0A1Q5TSX4_9GAMM</name>
<dbReference type="Proteomes" id="UP000186268">
    <property type="component" value="Unassembled WGS sequence"/>
</dbReference>
<dbReference type="STRING" id="1873482.Xedl_01915"/>
<accession>A0A1Q5TSX4</accession>
<evidence type="ECO:0000313" key="1">
    <source>
        <dbReference type="EMBL" id="OKP03318.1"/>
    </source>
</evidence>
<dbReference type="EMBL" id="MKGQ01000010">
    <property type="protein sequence ID" value="OKP03318.1"/>
    <property type="molecule type" value="Genomic_DNA"/>
</dbReference>
<gene>
    <name evidence="1" type="ORF">Xedl_01915</name>
</gene>